<dbReference type="InterPro" id="IPR032799">
    <property type="entry name" value="TAXi_C"/>
</dbReference>
<comment type="caution">
    <text evidence="6">The sequence shown here is derived from an EMBL/GenBank/DDBJ whole genome shotgun (WGS) entry which is preliminary data.</text>
</comment>
<proteinExistence type="inferred from homology"/>
<keyword evidence="6" id="KW-0378">Hydrolase</keyword>
<evidence type="ECO:0000259" key="5">
    <source>
        <dbReference type="PROSITE" id="PS51767"/>
    </source>
</evidence>
<dbReference type="PROSITE" id="PS51767">
    <property type="entry name" value="PEPTIDASE_A1"/>
    <property type="match status" value="1"/>
</dbReference>
<dbReference type="Pfam" id="PF14543">
    <property type="entry name" value="TAXi_N"/>
    <property type="match status" value="1"/>
</dbReference>
<organism evidence="6 7">
    <name type="scientific">Forsythia ovata</name>
    <dbReference type="NCBI Taxonomy" id="205694"/>
    <lineage>
        <taxon>Eukaryota</taxon>
        <taxon>Viridiplantae</taxon>
        <taxon>Streptophyta</taxon>
        <taxon>Embryophyta</taxon>
        <taxon>Tracheophyta</taxon>
        <taxon>Spermatophyta</taxon>
        <taxon>Magnoliopsida</taxon>
        <taxon>eudicotyledons</taxon>
        <taxon>Gunneridae</taxon>
        <taxon>Pentapetalae</taxon>
        <taxon>asterids</taxon>
        <taxon>lamiids</taxon>
        <taxon>Lamiales</taxon>
        <taxon>Oleaceae</taxon>
        <taxon>Forsythieae</taxon>
        <taxon>Forsythia</taxon>
    </lineage>
</organism>
<reference evidence="7" key="1">
    <citation type="submission" date="2024-07" db="EMBL/GenBank/DDBJ databases">
        <title>Two chromosome-level genome assemblies of Korean endemic species Abeliophyllum distichum and Forsythia ovata (Oleaceae).</title>
        <authorList>
            <person name="Jang H."/>
        </authorList>
    </citation>
    <scope>NUCLEOTIDE SEQUENCE [LARGE SCALE GENOMIC DNA]</scope>
</reference>
<dbReference type="GO" id="GO:0006508">
    <property type="term" value="P:proteolysis"/>
    <property type="evidence" value="ECO:0007669"/>
    <property type="project" value="UniProtKB-KW"/>
</dbReference>
<dbReference type="CDD" id="cd05489">
    <property type="entry name" value="xylanase_inhibitor_I_like"/>
    <property type="match status" value="1"/>
</dbReference>
<evidence type="ECO:0000313" key="6">
    <source>
        <dbReference type="EMBL" id="KAL2468568.1"/>
    </source>
</evidence>
<dbReference type="InterPro" id="IPR033121">
    <property type="entry name" value="PEPTIDASE_A1"/>
</dbReference>
<dbReference type="EMBL" id="JBFOLJ010000016">
    <property type="protein sequence ID" value="KAL2468568.1"/>
    <property type="molecule type" value="Genomic_DNA"/>
</dbReference>
<keyword evidence="7" id="KW-1185">Reference proteome</keyword>
<keyword evidence="3" id="KW-1015">Disulfide bond</keyword>
<gene>
    <name evidence="6" type="ORF">Fot_50144</name>
</gene>
<dbReference type="InterPro" id="IPR032861">
    <property type="entry name" value="TAXi_N"/>
</dbReference>
<accession>A0ABD1PXC0</accession>
<keyword evidence="4" id="KW-0812">Transmembrane</keyword>
<dbReference type="Gene3D" id="2.40.70.10">
    <property type="entry name" value="Acid Proteases"/>
    <property type="match status" value="2"/>
</dbReference>
<keyword evidence="2" id="KW-0732">Signal</keyword>
<dbReference type="GO" id="GO:0008233">
    <property type="term" value="F:peptidase activity"/>
    <property type="evidence" value="ECO:0007669"/>
    <property type="project" value="UniProtKB-KW"/>
</dbReference>
<evidence type="ECO:0000256" key="2">
    <source>
        <dbReference type="ARBA" id="ARBA00022729"/>
    </source>
</evidence>
<dbReference type="Pfam" id="PF14541">
    <property type="entry name" value="TAXi_C"/>
    <property type="match status" value="1"/>
</dbReference>
<name>A0ABD1PXC0_9LAMI</name>
<keyword evidence="6" id="KW-0645">Protease</keyword>
<feature type="domain" description="Peptidase A1" evidence="5">
    <location>
        <begin position="64"/>
        <end position="422"/>
    </location>
</feature>
<dbReference type="InterPro" id="IPR021109">
    <property type="entry name" value="Peptidase_aspartic_dom_sf"/>
</dbReference>
<evidence type="ECO:0000256" key="4">
    <source>
        <dbReference type="SAM" id="Phobius"/>
    </source>
</evidence>
<dbReference type="PANTHER" id="PTHR47965">
    <property type="entry name" value="ASPARTYL PROTEASE-RELATED"/>
    <property type="match status" value="1"/>
</dbReference>
<dbReference type="SUPFAM" id="SSF50630">
    <property type="entry name" value="Acid proteases"/>
    <property type="match status" value="1"/>
</dbReference>
<feature type="transmembrane region" description="Helical" evidence="4">
    <location>
        <begin position="16"/>
        <end position="35"/>
    </location>
</feature>
<dbReference type="FunFam" id="2.40.70.10:FF:000045">
    <property type="entry name" value="Basic 7S globulin"/>
    <property type="match status" value="1"/>
</dbReference>
<evidence type="ECO:0000256" key="3">
    <source>
        <dbReference type="ARBA" id="ARBA00023157"/>
    </source>
</evidence>
<sequence length="450" mass="48964">MASILAINDIIHTWQYLLMASTLNFLLIFFTALFITSESSVVRSPFRPNSLVLPVHKDSATGLHIANIRKRTPQVSIPFLVDLNGNFLWVVCDKNYLSSTYNAPFCHSTQCSRAGDHYCHKCHSAVQPGCHNNTCAVMTINPLTRRYTVGELAQDVVSIQSIQGSNTARIATIPNFLFACAPSSLLQGPFPKSVQGVAGLGHAPVALPLQLASHFGFPPQFALCLASSNNTSGSILFGNVPFKLATGSDISQSMAYTPLSIGPLAEYYILVKSIKINNKTVPFNTSLLSSTRGFGGTMISTTTPYTVLEHSIFTTFARFFVEQFVGVPQVESVPPFGLCFNSHVLPPTRVGGYPNIDFVMQNRNVSWTILGVDSLVNARPNVSCLAFVDGGLNTRAPIVIGAYQLEDHYLHFDLSNSKVGFSSSRQSHPVNCANINFTSALTPEEDTMKD</sequence>
<dbReference type="AlphaFoldDB" id="A0ABD1PXC0"/>
<keyword evidence="4" id="KW-1133">Transmembrane helix</keyword>
<comment type="similarity">
    <text evidence="1">Belongs to the peptidase A1 family.</text>
</comment>
<evidence type="ECO:0000313" key="7">
    <source>
        <dbReference type="Proteomes" id="UP001604277"/>
    </source>
</evidence>
<dbReference type="InterPro" id="IPR001461">
    <property type="entry name" value="Aspartic_peptidase_A1"/>
</dbReference>
<dbReference type="PANTHER" id="PTHR47965:SF28">
    <property type="entry name" value="BASIC 7S GLOBULIN"/>
    <property type="match status" value="1"/>
</dbReference>
<keyword evidence="4" id="KW-0472">Membrane</keyword>
<protein>
    <submittedName>
        <fullName evidence="6">Eukaryotic aspartyl protease family protein</fullName>
    </submittedName>
</protein>
<dbReference type="InterPro" id="IPR033868">
    <property type="entry name" value="Xylanase_inhibitor_I-like"/>
</dbReference>
<evidence type="ECO:0000256" key="1">
    <source>
        <dbReference type="ARBA" id="ARBA00007447"/>
    </source>
</evidence>
<dbReference type="Proteomes" id="UP001604277">
    <property type="component" value="Unassembled WGS sequence"/>
</dbReference>